<reference evidence="2 3" key="1">
    <citation type="submission" date="2021-03" db="EMBL/GenBank/DDBJ databases">
        <title>Genomic Encyclopedia of Type Strains, Phase IV (KMG-IV): sequencing the most valuable type-strain genomes for metagenomic binning, comparative biology and taxonomic classification.</title>
        <authorList>
            <person name="Goeker M."/>
        </authorList>
    </citation>
    <scope>NUCLEOTIDE SEQUENCE [LARGE SCALE GENOMIC DNA]</scope>
    <source>
        <strain evidence="2 3">DSM 21085</strain>
    </source>
</reference>
<keyword evidence="1" id="KW-0472">Membrane</keyword>
<evidence type="ECO:0000313" key="2">
    <source>
        <dbReference type="EMBL" id="MBP1949646.1"/>
    </source>
</evidence>
<keyword evidence="3" id="KW-1185">Reference proteome</keyword>
<evidence type="ECO:0000256" key="1">
    <source>
        <dbReference type="SAM" id="Phobius"/>
    </source>
</evidence>
<evidence type="ECO:0000313" key="3">
    <source>
        <dbReference type="Proteomes" id="UP001519328"/>
    </source>
</evidence>
<gene>
    <name evidence="2" type="ORF">J2Z82_002586</name>
</gene>
<comment type="caution">
    <text evidence="2">The sequence shown here is derived from an EMBL/GenBank/DDBJ whole genome shotgun (WGS) entry which is preliminary data.</text>
</comment>
<proteinExistence type="predicted"/>
<name>A0ABS4HFE4_9BACI</name>
<accession>A0ABS4HFE4</accession>
<sequence length="54" mass="6630">MRFVLLFSVIFIDFSPYDNVYLFLTSRLTYLIATFLTYVHKFMCSVHFRYEKEC</sequence>
<feature type="transmembrane region" description="Helical" evidence="1">
    <location>
        <begin position="20"/>
        <end position="39"/>
    </location>
</feature>
<keyword evidence="1" id="KW-1133">Transmembrane helix</keyword>
<keyword evidence="1" id="KW-0812">Transmembrane</keyword>
<dbReference type="Proteomes" id="UP001519328">
    <property type="component" value="Unassembled WGS sequence"/>
</dbReference>
<dbReference type="EMBL" id="JAGGKK010000014">
    <property type="protein sequence ID" value="MBP1949646.1"/>
    <property type="molecule type" value="Genomic_DNA"/>
</dbReference>
<protein>
    <submittedName>
        <fullName evidence="2">Uncharacterized protein</fullName>
    </submittedName>
</protein>
<organism evidence="2 3">
    <name type="scientific">Virgibacillus litoralis</name>
    <dbReference type="NCBI Taxonomy" id="578221"/>
    <lineage>
        <taxon>Bacteria</taxon>
        <taxon>Bacillati</taxon>
        <taxon>Bacillota</taxon>
        <taxon>Bacilli</taxon>
        <taxon>Bacillales</taxon>
        <taxon>Bacillaceae</taxon>
        <taxon>Virgibacillus</taxon>
    </lineage>
</organism>